<accession>A0ABW2CLC9</accession>
<reference evidence="5" key="1">
    <citation type="journal article" date="2019" name="Int. J. Syst. Evol. Microbiol.">
        <title>The Global Catalogue of Microorganisms (GCM) 10K type strain sequencing project: providing services to taxonomists for standard genome sequencing and annotation.</title>
        <authorList>
            <consortium name="The Broad Institute Genomics Platform"/>
            <consortium name="The Broad Institute Genome Sequencing Center for Infectious Disease"/>
            <person name="Wu L."/>
            <person name="Ma J."/>
        </authorList>
    </citation>
    <scope>NUCLEOTIDE SEQUENCE [LARGE SCALE GENOMIC DNA]</scope>
    <source>
        <strain evidence="5">JCM 3369</strain>
    </source>
</reference>
<dbReference type="SUPFAM" id="SSF46894">
    <property type="entry name" value="C-terminal effector domain of the bipartite response regulators"/>
    <property type="match status" value="1"/>
</dbReference>
<feature type="compositionally biased region" description="Low complexity" evidence="2">
    <location>
        <begin position="311"/>
        <end position="321"/>
    </location>
</feature>
<dbReference type="InterPro" id="IPR016032">
    <property type="entry name" value="Sig_transdc_resp-reg_C-effctor"/>
</dbReference>
<proteinExistence type="predicted"/>
<feature type="domain" description="OmpR/PhoB-type" evidence="3">
    <location>
        <begin position="348"/>
        <end position="412"/>
    </location>
</feature>
<evidence type="ECO:0000259" key="3">
    <source>
        <dbReference type="SMART" id="SM00862"/>
    </source>
</evidence>
<evidence type="ECO:0000256" key="2">
    <source>
        <dbReference type="SAM" id="MobiDB-lite"/>
    </source>
</evidence>
<dbReference type="InterPro" id="IPR001867">
    <property type="entry name" value="OmpR/PhoB-type_DNA-bd"/>
</dbReference>
<dbReference type="EMBL" id="JBHSXS010000011">
    <property type="protein sequence ID" value="MFC6882070.1"/>
    <property type="molecule type" value="Genomic_DNA"/>
</dbReference>
<keyword evidence="1" id="KW-0238">DNA-binding</keyword>
<protein>
    <submittedName>
        <fullName evidence="4">GAF domain-containing protein</fullName>
    </submittedName>
</protein>
<dbReference type="Gene3D" id="3.30.450.40">
    <property type="match status" value="1"/>
</dbReference>
<gene>
    <name evidence="4" type="ORF">ACFQKB_20120</name>
</gene>
<dbReference type="RefSeq" id="WP_378063436.1">
    <property type="nucleotide sequence ID" value="NZ_JBHSXS010000011.1"/>
</dbReference>
<evidence type="ECO:0000313" key="4">
    <source>
        <dbReference type="EMBL" id="MFC6882070.1"/>
    </source>
</evidence>
<dbReference type="InterPro" id="IPR029016">
    <property type="entry name" value="GAF-like_dom_sf"/>
</dbReference>
<dbReference type="InterPro" id="IPR003018">
    <property type="entry name" value="GAF"/>
</dbReference>
<dbReference type="Pfam" id="PF01590">
    <property type="entry name" value="GAF"/>
    <property type="match status" value="1"/>
</dbReference>
<keyword evidence="5" id="KW-1185">Reference proteome</keyword>
<feature type="region of interest" description="Disordered" evidence="2">
    <location>
        <begin position="303"/>
        <end position="323"/>
    </location>
</feature>
<evidence type="ECO:0000256" key="1">
    <source>
        <dbReference type="ARBA" id="ARBA00023125"/>
    </source>
</evidence>
<name>A0ABW2CLC9_9ACTN</name>
<dbReference type="SMART" id="SM00862">
    <property type="entry name" value="Trans_reg_C"/>
    <property type="match status" value="1"/>
</dbReference>
<feature type="region of interest" description="Disordered" evidence="2">
    <location>
        <begin position="1"/>
        <end position="58"/>
    </location>
</feature>
<evidence type="ECO:0000313" key="5">
    <source>
        <dbReference type="Proteomes" id="UP001596380"/>
    </source>
</evidence>
<sequence length="521" mass="55252">MMAARGDVVNGFPPVRASGWPGAGHARPGGAGPRAEDGASAARPPISESWRRSREAGVDTGVQAAPLVYDRDRVADARAAHPLDPHLPMLRDLLRQVADEADHLMVITDEAGHALWTDGPPTARRQAERIGLLEGFCWAEGSVGTNGIGTPLATGRPEYVYASEHVAHVLHRWSCAGAPITDPDTGRVIGCVDVSATVEALHPAAVALVGAAARLAESRLELEMRLRDERLRERFLPHLRALRGARGVLATATGRILAAEPDGWNGRRVAVPVAGGEIALPDGRPAIAEPLGEVFVLRPSDGPAAPRPVRTGTPGAPNVAGAPGGAGARPLLTLTLLGTEQPYALLDGRRIPLTLRHAEILALFALNPRGLNGDRLSRHLYGDEGSPVTVRAEIHRLRGQLGDLVRAKPYRLSCAVDADFLTVRRLLDEGDAVSAARLYGGELLPRSDAPAIRAERDELAVRTRRHLLDRGGAGALWAYAQTDPGRADPEVLERLRAVLPAGDPRLAAVASRSARLLDGDA</sequence>
<dbReference type="Proteomes" id="UP001596380">
    <property type="component" value="Unassembled WGS sequence"/>
</dbReference>
<organism evidence="4 5">
    <name type="scientific">Actinomadura yumaensis</name>
    <dbReference type="NCBI Taxonomy" id="111807"/>
    <lineage>
        <taxon>Bacteria</taxon>
        <taxon>Bacillati</taxon>
        <taxon>Actinomycetota</taxon>
        <taxon>Actinomycetes</taxon>
        <taxon>Streptosporangiales</taxon>
        <taxon>Thermomonosporaceae</taxon>
        <taxon>Actinomadura</taxon>
    </lineage>
</organism>
<comment type="caution">
    <text evidence="4">The sequence shown here is derived from an EMBL/GenBank/DDBJ whole genome shotgun (WGS) entry which is preliminary data.</text>
</comment>